<dbReference type="AlphaFoldDB" id="A0A7C9VAZ8"/>
<sequence>MPGETANAFGVGAAEPRSEFIDGVHRMLSRLWHLQGSVKPGSSLSEEMVLERISKMLEDQHKTVSLRNSDSIEFNHPLWSGGDRLKALALYDKGRIWIDCRSGATVLRYELRSLHAVVFTGFASIMFVALYGVAEEEGAMQFGAGVFAWLYGVNVLIALFRVPRLFKHALNPAEAT</sequence>
<accession>A0A7C9VAZ8</accession>
<feature type="transmembrane region" description="Helical" evidence="1">
    <location>
        <begin position="140"/>
        <end position="160"/>
    </location>
</feature>
<organism evidence="2 3">
    <name type="scientific">Mesorhizobium zhangyense</name>
    <dbReference type="NCBI Taxonomy" id="1776730"/>
    <lineage>
        <taxon>Bacteria</taxon>
        <taxon>Pseudomonadati</taxon>
        <taxon>Pseudomonadota</taxon>
        <taxon>Alphaproteobacteria</taxon>
        <taxon>Hyphomicrobiales</taxon>
        <taxon>Phyllobacteriaceae</taxon>
        <taxon>Mesorhizobium</taxon>
    </lineage>
</organism>
<name>A0A7C9VAZ8_9HYPH</name>
<evidence type="ECO:0000256" key="1">
    <source>
        <dbReference type="SAM" id="Phobius"/>
    </source>
</evidence>
<evidence type="ECO:0000313" key="2">
    <source>
        <dbReference type="EMBL" id="NGN41029.1"/>
    </source>
</evidence>
<keyword evidence="1" id="KW-0472">Membrane</keyword>
<dbReference type="RefSeq" id="WP_165116176.1">
    <property type="nucleotide sequence ID" value="NZ_JAAKZG010000003.1"/>
</dbReference>
<keyword evidence="1" id="KW-0812">Transmembrane</keyword>
<dbReference type="EMBL" id="JAAKZG010000003">
    <property type="protein sequence ID" value="NGN41029.1"/>
    <property type="molecule type" value="Genomic_DNA"/>
</dbReference>
<evidence type="ECO:0000313" key="3">
    <source>
        <dbReference type="Proteomes" id="UP000481252"/>
    </source>
</evidence>
<reference evidence="2 3" key="1">
    <citation type="submission" date="2020-02" db="EMBL/GenBank/DDBJ databases">
        <title>Genome sequence of the type strain CGMCC 1.15528 of Mesorhizobium zhangyense.</title>
        <authorList>
            <person name="Gao J."/>
            <person name="Sun J."/>
        </authorList>
    </citation>
    <scope>NUCLEOTIDE SEQUENCE [LARGE SCALE GENOMIC DNA]</scope>
    <source>
        <strain evidence="2 3">CGMCC 1.15528</strain>
    </source>
</reference>
<comment type="caution">
    <text evidence="2">The sequence shown here is derived from an EMBL/GenBank/DDBJ whole genome shotgun (WGS) entry which is preliminary data.</text>
</comment>
<keyword evidence="1" id="KW-1133">Transmembrane helix</keyword>
<dbReference type="Proteomes" id="UP000481252">
    <property type="component" value="Unassembled WGS sequence"/>
</dbReference>
<feature type="transmembrane region" description="Helical" evidence="1">
    <location>
        <begin position="114"/>
        <end position="134"/>
    </location>
</feature>
<keyword evidence="3" id="KW-1185">Reference proteome</keyword>
<gene>
    <name evidence="2" type="ORF">G6N74_08135</name>
</gene>
<proteinExistence type="predicted"/>
<protein>
    <submittedName>
        <fullName evidence="2">Uncharacterized protein</fullName>
    </submittedName>
</protein>